<dbReference type="EMBL" id="UINC01000927">
    <property type="protein sequence ID" value="SUZ63877.1"/>
    <property type="molecule type" value="Genomic_DNA"/>
</dbReference>
<dbReference type="Gene3D" id="2.30.110.10">
    <property type="entry name" value="Electron Transport, Fmn-binding Protein, Chain A"/>
    <property type="match status" value="1"/>
</dbReference>
<dbReference type="PANTHER" id="PTHR30466">
    <property type="entry name" value="FLAVIN REDUCTASE"/>
    <property type="match status" value="1"/>
</dbReference>
<dbReference type="Pfam" id="PF01613">
    <property type="entry name" value="Flavin_Reduct"/>
    <property type="match status" value="1"/>
</dbReference>
<evidence type="ECO:0000256" key="2">
    <source>
        <dbReference type="ARBA" id="ARBA00023002"/>
    </source>
</evidence>
<feature type="domain" description="Flavin reductase like" evidence="3">
    <location>
        <begin position="13"/>
        <end position="156"/>
    </location>
</feature>
<dbReference type="SUPFAM" id="SSF50475">
    <property type="entry name" value="FMN-binding split barrel"/>
    <property type="match status" value="1"/>
</dbReference>
<evidence type="ECO:0000259" key="3">
    <source>
        <dbReference type="SMART" id="SM00903"/>
    </source>
</evidence>
<proteinExistence type="inferred from homology"/>
<sequence length="158" mass="16608">VSDIDSGLFRNVLGHFPTGVTAVTAVNDGRPVGMAIGSFTSVSLEPPLVAFLPGKESGSWAEIRDSGSFCVNIMGQDQMEVCGVMASRSDDKFANVAWSPGPSGSPVITGSIAYIDCEIEAIHDGGDHDIVVGRVIELEILESKPPLVFFQGDYGTFG</sequence>
<dbReference type="SMART" id="SM00903">
    <property type="entry name" value="Flavin_Reduct"/>
    <property type="match status" value="1"/>
</dbReference>
<protein>
    <recommendedName>
        <fullName evidence="3">Flavin reductase like domain-containing protein</fullName>
    </recommendedName>
</protein>
<evidence type="ECO:0000256" key="1">
    <source>
        <dbReference type="ARBA" id="ARBA00008898"/>
    </source>
</evidence>
<dbReference type="GO" id="GO:0042602">
    <property type="term" value="F:riboflavin reductase (NADPH) activity"/>
    <property type="evidence" value="ECO:0007669"/>
    <property type="project" value="TreeGrafter"/>
</dbReference>
<dbReference type="AlphaFoldDB" id="A0A381PC57"/>
<reference evidence="4" key="1">
    <citation type="submission" date="2018-05" db="EMBL/GenBank/DDBJ databases">
        <authorList>
            <person name="Lanie J.A."/>
            <person name="Ng W.-L."/>
            <person name="Kazmierczak K.M."/>
            <person name="Andrzejewski T.M."/>
            <person name="Davidsen T.M."/>
            <person name="Wayne K.J."/>
            <person name="Tettelin H."/>
            <person name="Glass J.I."/>
            <person name="Rusch D."/>
            <person name="Podicherti R."/>
            <person name="Tsui H.-C.T."/>
            <person name="Winkler M.E."/>
        </authorList>
    </citation>
    <scope>NUCLEOTIDE SEQUENCE</scope>
</reference>
<accession>A0A381PC57</accession>
<organism evidence="4">
    <name type="scientific">marine metagenome</name>
    <dbReference type="NCBI Taxonomy" id="408172"/>
    <lineage>
        <taxon>unclassified sequences</taxon>
        <taxon>metagenomes</taxon>
        <taxon>ecological metagenomes</taxon>
    </lineage>
</organism>
<gene>
    <name evidence="4" type="ORF">METZ01_LOCUS16731</name>
</gene>
<name>A0A381PC57_9ZZZZ</name>
<evidence type="ECO:0000313" key="4">
    <source>
        <dbReference type="EMBL" id="SUZ63877.1"/>
    </source>
</evidence>
<feature type="non-terminal residue" evidence="4">
    <location>
        <position position="1"/>
    </location>
</feature>
<dbReference type="InterPro" id="IPR012349">
    <property type="entry name" value="Split_barrel_FMN-bd"/>
</dbReference>
<dbReference type="GO" id="GO:0010181">
    <property type="term" value="F:FMN binding"/>
    <property type="evidence" value="ECO:0007669"/>
    <property type="project" value="InterPro"/>
</dbReference>
<dbReference type="InterPro" id="IPR002563">
    <property type="entry name" value="Flavin_Rdtase-like_dom"/>
</dbReference>
<dbReference type="PANTHER" id="PTHR30466:SF11">
    <property type="entry name" value="FLAVIN-DEPENDENT MONOOXYGENASE, REDUCTASE SUBUNIT HSAB"/>
    <property type="match status" value="1"/>
</dbReference>
<dbReference type="InterPro" id="IPR050268">
    <property type="entry name" value="NADH-dep_flavin_reductase"/>
</dbReference>
<comment type="similarity">
    <text evidence="1">Belongs to the non-flavoprotein flavin reductase family.</text>
</comment>
<keyword evidence="2" id="KW-0560">Oxidoreductase</keyword>